<gene>
    <name evidence="8" type="ORF">PHJA_000419000</name>
</gene>
<proteinExistence type="inferred from homology"/>
<feature type="region of interest" description="Disordered" evidence="6">
    <location>
        <begin position="1"/>
        <end position="23"/>
    </location>
</feature>
<dbReference type="EMBL" id="BMAC01000051">
    <property type="protein sequence ID" value="GFP82759.1"/>
    <property type="molecule type" value="Genomic_DNA"/>
</dbReference>
<comment type="subcellular location">
    <subcellularLocation>
        <location evidence="1">Nucleus</location>
    </subcellularLocation>
</comment>
<evidence type="ECO:0000256" key="1">
    <source>
        <dbReference type="ARBA" id="ARBA00004123"/>
    </source>
</evidence>
<dbReference type="InterPro" id="IPR009071">
    <property type="entry name" value="HMG_box_dom"/>
</dbReference>
<reference evidence="8" key="1">
    <citation type="submission" date="2020-07" db="EMBL/GenBank/DDBJ databases">
        <title>Ethylene signaling mediates host invasion by parasitic plants.</title>
        <authorList>
            <person name="Yoshida S."/>
        </authorList>
    </citation>
    <scope>NUCLEOTIDE SEQUENCE</scope>
    <source>
        <strain evidence="8">Okayama</strain>
    </source>
</reference>
<dbReference type="PANTHER" id="PTHR46261:SF18">
    <property type="entry name" value="DNA-BINDING PROTEIN MNB1B"/>
    <property type="match status" value="1"/>
</dbReference>
<evidence type="ECO:0000256" key="3">
    <source>
        <dbReference type="ARBA" id="ARBA00023125"/>
    </source>
</evidence>
<dbReference type="PROSITE" id="PS50118">
    <property type="entry name" value="HMG_BOX_2"/>
    <property type="match status" value="1"/>
</dbReference>
<dbReference type="AlphaFoldDB" id="A0A830BC15"/>
<dbReference type="GO" id="GO:0003677">
    <property type="term" value="F:DNA binding"/>
    <property type="evidence" value="ECO:0007669"/>
    <property type="project" value="UniProtKB-UniRule"/>
</dbReference>
<dbReference type="GO" id="GO:0003682">
    <property type="term" value="F:chromatin binding"/>
    <property type="evidence" value="ECO:0007669"/>
    <property type="project" value="UniProtKB-ARBA"/>
</dbReference>
<dbReference type="GO" id="GO:0000785">
    <property type="term" value="C:chromatin"/>
    <property type="evidence" value="ECO:0007669"/>
    <property type="project" value="UniProtKB-ARBA"/>
</dbReference>
<feature type="domain" description="HMG box" evidence="7">
    <location>
        <begin position="1"/>
        <end position="59"/>
    </location>
</feature>
<dbReference type="InterPro" id="IPR036910">
    <property type="entry name" value="HMG_box_dom_sf"/>
</dbReference>
<protein>
    <submittedName>
        <fullName evidence="8">High mobility group b protein 3</fullName>
    </submittedName>
</protein>
<comment type="caution">
    <text evidence="8">The sequence shown here is derived from an EMBL/GenBank/DDBJ whole genome shotgun (WGS) entry which is preliminary data.</text>
</comment>
<dbReference type="SMART" id="SM00398">
    <property type="entry name" value="HMG"/>
    <property type="match status" value="1"/>
</dbReference>
<evidence type="ECO:0000313" key="8">
    <source>
        <dbReference type="EMBL" id="GFP82759.1"/>
    </source>
</evidence>
<keyword evidence="9" id="KW-1185">Reference proteome</keyword>
<comment type="similarity">
    <text evidence="2">Belongs to the HMGB family.</text>
</comment>
<dbReference type="Pfam" id="PF00505">
    <property type="entry name" value="HMG_box"/>
    <property type="match status" value="1"/>
</dbReference>
<evidence type="ECO:0000313" key="9">
    <source>
        <dbReference type="Proteomes" id="UP000653305"/>
    </source>
</evidence>
<dbReference type="GO" id="GO:0030527">
    <property type="term" value="F:structural constituent of chromatin"/>
    <property type="evidence" value="ECO:0007669"/>
    <property type="project" value="UniProtKB-ARBA"/>
</dbReference>
<keyword evidence="4 5" id="KW-0539">Nucleus</keyword>
<dbReference type="InterPro" id="IPR031061">
    <property type="entry name" value="HMGB_plant"/>
</dbReference>
<evidence type="ECO:0000256" key="5">
    <source>
        <dbReference type="PROSITE-ProRule" id="PRU00267"/>
    </source>
</evidence>
<dbReference type="OrthoDB" id="1919336at2759"/>
<feature type="DNA-binding region" description="HMG box" evidence="5">
    <location>
        <begin position="1"/>
        <end position="59"/>
    </location>
</feature>
<dbReference type="PANTHER" id="PTHR46261">
    <property type="entry name" value="HIGH MOBILITY GROUP B PROTEIN 4-RELATED"/>
    <property type="match status" value="1"/>
</dbReference>
<evidence type="ECO:0000256" key="4">
    <source>
        <dbReference type="ARBA" id="ARBA00023242"/>
    </source>
</evidence>
<feature type="compositionally biased region" description="Basic and acidic residues" evidence="6">
    <location>
        <begin position="1"/>
        <end position="10"/>
    </location>
</feature>
<dbReference type="SUPFAM" id="SSF47095">
    <property type="entry name" value="HMG-box"/>
    <property type="match status" value="1"/>
</dbReference>
<dbReference type="Proteomes" id="UP000653305">
    <property type="component" value="Unassembled WGS sequence"/>
</dbReference>
<evidence type="ECO:0000259" key="7">
    <source>
        <dbReference type="PROSITE" id="PS50118"/>
    </source>
</evidence>
<sequence>MEDFRKEYKEKHPHNKSVSAVGKAAGVEWKSLTDEEKAPYVKKAVKRKEEYERQMEAYNRKLAGGDDDEESDKSKSEVNDEEDEEGSGEVSRLC</sequence>
<accession>A0A830BC15</accession>
<organism evidence="8 9">
    <name type="scientific">Phtheirospermum japonicum</name>
    <dbReference type="NCBI Taxonomy" id="374723"/>
    <lineage>
        <taxon>Eukaryota</taxon>
        <taxon>Viridiplantae</taxon>
        <taxon>Streptophyta</taxon>
        <taxon>Embryophyta</taxon>
        <taxon>Tracheophyta</taxon>
        <taxon>Spermatophyta</taxon>
        <taxon>Magnoliopsida</taxon>
        <taxon>eudicotyledons</taxon>
        <taxon>Gunneridae</taxon>
        <taxon>Pentapetalae</taxon>
        <taxon>asterids</taxon>
        <taxon>lamiids</taxon>
        <taxon>Lamiales</taxon>
        <taxon>Orobanchaceae</taxon>
        <taxon>Orobanchaceae incertae sedis</taxon>
        <taxon>Phtheirospermum</taxon>
    </lineage>
</organism>
<evidence type="ECO:0000256" key="6">
    <source>
        <dbReference type="SAM" id="MobiDB-lite"/>
    </source>
</evidence>
<name>A0A830BC15_9LAMI</name>
<dbReference type="Gene3D" id="1.10.30.10">
    <property type="entry name" value="High mobility group box domain"/>
    <property type="match status" value="1"/>
</dbReference>
<keyword evidence="3 5" id="KW-0238">DNA-binding</keyword>
<feature type="region of interest" description="Disordered" evidence="6">
    <location>
        <begin position="56"/>
        <end position="94"/>
    </location>
</feature>
<dbReference type="GO" id="GO:0006325">
    <property type="term" value="P:chromatin organization"/>
    <property type="evidence" value="ECO:0007669"/>
    <property type="project" value="UniProtKB-ARBA"/>
</dbReference>
<dbReference type="GO" id="GO:0005634">
    <property type="term" value="C:nucleus"/>
    <property type="evidence" value="ECO:0007669"/>
    <property type="project" value="UniProtKB-SubCell"/>
</dbReference>
<evidence type="ECO:0000256" key="2">
    <source>
        <dbReference type="ARBA" id="ARBA00008774"/>
    </source>
</evidence>